<dbReference type="InterPro" id="IPR034006">
    <property type="entry name" value="M3B_PepF_2"/>
</dbReference>
<dbReference type="EC" id="3.4.24.-" evidence="9"/>
<accession>A0A517QC81</accession>
<dbReference type="Pfam" id="PF01432">
    <property type="entry name" value="Peptidase_M3"/>
    <property type="match status" value="1"/>
</dbReference>
<evidence type="ECO:0000256" key="5">
    <source>
        <dbReference type="ARBA" id="ARBA00023049"/>
    </source>
</evidence>
<dbReference type="Proteomes" id="UP000315647">
    <property type="component" value="Chromosome"/>
</dbReference>
<dbReference type="GO" id="GO:0004222">
    <property type="term" value="F:metalloendopeptidase activity"/>
    <property type="evidence" value="ECO:0007669"/>
    <property type="project" value="InterPro"/>
</dbReference>
<evidence type="ECO:0000256" key="4">
    <source>
        <dbReference type="ARBA" id="ARBA00022833"/>
    </source>
</evidence>
<dbReference type="GO" id="GO:0004181">
    <property type="term" value="F:metallocarboxypeptidase activity"/>
    <property type="evidence" value="ECO:0007669"/>
    <property type="project" value="InterPro"/>
</dbReference>
<name>A0A517QC81_9PLAN</name>
<keyword evidence="5 6" id="KW-0482">Metalloprotease</keyword>
<dbReference type="CDD" id="cd09607">
    <property type="entry name" value="M3B_PepF"/>
    <property type="match status" value="1"/>
</dbReference>
<dbReference type="Gene3D" id="1.20.140.70">
    <property type="entry name" value="Oligopeptidase f, N-terminal domain"/>
    <property type="match status" value="1"/>
</dbReference>
<dbReference type="RefSeq" id="WP_145451421.1">
    <property type="nucleotide sequence ID" value="NZ_CP037421.1"/>
</dbReference>
<reference evidence="9 10" key="1">
    <citation type="submission" date="2019-03" db="EMBL/GenBank/DDBJ databases">
        <title>Deep-cultivation of Planctomycetes and their phenomic and genomic characterization uncovers novel biology.</title>
        <authorList>
            <person name="Wiegand S."/>
            <person name="Jogler M."/>
            <person name="Boedeker C."/>
            <person name="Pinto D."/>
            <person name="Vollmers J."/>
            <person name="Rivas-Marin E."/>
            <person name="Kohn T."/>
            <person name="Peeters S.H."/>
            <person name="Heuer A."/>
            <person name="Rast P."/>
            <person name="Oberbeckmann S."/>
            <person name="Bunk B."/>
            <person name="Jeske O."/>
            <person name="Meyerdierks A."/>
            <person name="Storesund J.E."/>
            <person name="Kallscheuer N."/>
            <person name="Luecker S."/>
            <person name="Lage O.M."/>
            <person name="Pohl T."/>
            <person name="Merkel B.J."/>
            <person name="Hornburger P."/>
            <person name="Mueller R.-W."/>
            <person name="Bruemmer F."/>
            <person name="Labrenz M."/>
            <person name="Spormann A.M."/>
            <person name="Op den Camp H."/>
            <person name="Overmann J."/>
            <person name="Amann R."/>
            <person name="Jetten M.S.M."/>
            <person name="Mascher T."/>
            <person name="Medema M.H."/>
            <person name="Devos D.P."/>
            <person name="Kaster A.-K."/>
            <person name="Ovreas L."/>
            <person name="Rohde M."/>
            <person name="Galperin M.Y."/>
            <person name="Jogler C."/>
        </authorList>
    </citation>
    <scope>NUCLEOTIDE SEQUENCE [LARGE SCALE GENOMIC DNA]</scope>
    <source>
        <strain evidence="9 10">Enr10</strain>
    </source>
</reference>
<dbReference type="InterPro" id="IPR001567">
    <property type="entry name" value="Pept_M3A_M3B_dom"/>
</dbReference>
<evidence type="ECO:0000256" key="1">
    <source>
        <dbReference type="ARBA" id="ARBA00022670"/>
    </source>
</evidence>
<evidence type="ECO:0000313" key="9">
    <source>
        <dbReference type="EMBL" id="QDT29237.1"/>
    </source>
</evidence>
<organism evidence="9 10">
    <name type="scientific">Gimesia panareensis</name>
    <dbReference type="NCBI Taxonomy" id="2527978"/>
    <lineage>
        <taxon>Bacteria</taxon>
        <taxon>Pseudomonadati</taxon>
        <taxon>Planctomycetota</taxon>
        <taxon>Planctomycetia</taxon>
        <taxon>Planctomycetales</taxon>
        <taxon>Planctomycetaceae</taxon>
        <taxon>Gimesia</taxon>
    </lineage>
</organism>
<keyword evidence="1 6" id="KW-0645">Protease</keyword>
<dbReference type="GO" id="GO:0006508">
    <property type="term" value="P:proteolysis"/>
    <property type="evidence" value="ECO:0007669"/>
    <property type="project" value="UniProtKB-KW"/>
</dbReference>
<comment type="similarity">
    <text evidence="6">Belongs to the peptidase M3 family.</text>
</comment>
<comment type="cofactor">
    <cofactor evidence="6">
        <name>Zn(2+)</name>
        <dbReference type="ChEBI" id="CHEBI:29105"/>
    </cofactor>
    <text evidence="6">Binds 1 zinc ion.</text>
</comment>
<proteinExistence type="inferred from homology"/>
<evidence type="ECO:0000259" key="8">
    <source>
        <dbReference type="Pfam" id="PF08439"/>
    </source>
</evidence>
<evidence type="ECO:0000256" key="3">
    <source>
        <dbReference type="ARBA" id="ARBA00022801"/>
    </source>
</evidence>
<dbReference type="Gene3D" id="1.10.1370.20">
    <property type="entry name" value="Oligoendopeptidase f, C-terminal domain"/>
    <property type="match status" value="1"/>
</dbReference>
<evidence type="ECO:0000259" key="7">
    <source>
        <dbReference type="Pfam" id="PF01432"/>
    </source>
</evidence>
<dbReference type="NCBIfam" id="TIGR02290">
    <property type="entry name" value="M3_fam_3"/>
    <property type="match status" value="1"/>
</dbReference>
<dbReference type="InterPro" id="IPR001333">
    <property type="entry name" value="Peptidase_M32_Taq"/>
</dbReference>
<keyword evidence="4 6" id="KW-0862">Zinc</keyword>
<dbReference type="PANTHER" id="PTHR34217:SF1">
    <property type="entry name" value="CARBOXYPEPTIDASE 1"/>
    <property type="match status" value="1"/>
</dbReference>
<keyword evidence="2 6" id="KW-0479">Metal-binding</keyword>
<keyword evidence="10" id="KW-1185">Reference proteome</keyword>
<feature type="domain" description="Peptidase M3A/M3B catalytic" evidence="7">
    <location>
        <begin position="205"/>
        <end position="589"/>
    </location>
</feature>
<dbReference type="SUPFAM" id="SSF55486">
    <property type="entry name" value="Metalloproteases ('zincins'), catalytic domain"/>
    <property type="match status" value="1"/>
</dbReference>
<protein>
    <submittedName>
        <fullName evidence="9">Oligoendopeptidase F, plasmid</fullName>
        <ecNumber evidence="9">3.4.24.-</ecNumber>
    </submittedName>
</protein>
<evidence type="ECO:0000313" key="10">
    <source>
        <dbReference type="Proteomes" id="UP000315647"/>
    </source>
</evidence>
<dbReference type="EMBL" id="CP037421">
    <property type="protein sequence ID" value="QDT29237.1"/>
    <property type="molecule type" value="Genomic_DNA"/>
</dbReference>
<dbReference type="PANTHER" id="PTHR34217">
    <property type="entry name" value="METAL-DEPENDENT CARBOXYPEPTIDASE"/>
    <property type="match status" value="1"/>
</dbReference>
<dbReference type="AlphaFoldDB" id="A0A517QC81"/>
<gene>
    <name evidence="9" type="primary">pepF1</name>
    <name evidence="9" type="ORF">Enr10x_45870</name>
</gene>
<dbReference type="InterPro" id="IPR042088">
    <property type="entry name" value="OligoPept_F_C"/>
</dbReference>
<keyword evidence="3 6" id="KW-0378">Hydrolase</keyword>
<feature type="domain" description="Oligopeptidase F N-terminal" evidence="8">
    <location>
        <begin position="120"/>
        <end position="185"/>
    </location>
</feature>
<sequence length="604" mass="69211">MTDSAPYPLTWELDSLYPHPAQPEFADCLQQMKDSLEDLVQRVALLADAANPAQDAAQWGDFLTDYQAAVAELSGLFAFLECYCAEDAHNKQYQVLMGRLASIRPLRENIETQLQLTLRELSTETIQQFCEQDERLQEIQFFLDDCKRNATLRLPKEQEILASELAVDGLHAWGRLYDRLSGDLKIQLMEKGELVERSPGQVQFDSPQRAIRENNFYASNKAWETIADSCADALNHLSGTRLTLYSRLPVTDHLDAPLIYNRMQRSTLETMWSVISERKQKLVRFLEKKAELLGLSRLCWYDLNAPLPLAGGESAELTYDRACELTVNSFAEFSPDLRDFAERALRERWIEAENRAGKRQGGFCTTFPVQKQSRIFMTFTNSADSMSTLAHELGHAYHSYVLKDEPFVLGDYPMNLAETASTFAEAVLGEQRLKAARTREEELQILDGMLGDSVAFMMNIHTRFLFEDRFHQERQSGELTPERYSELMLEAQKEAYMGALDDSGWNPCFWISKLHFYISELPFYNFPYTFGYLLSLGIYALADSFQDQTEFADKYRELLIATGCQLTEDAVAGTFGYDLSQGEFWNKSIDIIDRRVDRFLELAD</sequence>
<dbReference type="Pfam" id="PF08439">
    <property type="entry name" value="Peptidase_M3_N"/>
    <property type="match status" value="1"/>
</dbReference>
<dbReference type="InterPro" id="IPR011977">
    <property type="entry name" value="Pept_M3B_clade3"/>
</dbReference>
<evidence type="ECO:0000256" key="6">
    <source>
        <dbReference type="RuleBase" id="RU003435"/>
    </source>
</evidence>
<evidence type="ECO:0000256" key="2">
    <source>
        <dbReference type="ARBA" id="ARBA00022723"/>
    </source>
</evidence>
<dbReference type="GO" id="GO:0046872">
    <property type="term" value="F:metal ion binding"/>
    <property type="evidence" value="ECO:0007669"/>
    <property type="project" value="UniProtKB-UniRule"/>
</dbReference>
<dbReference type="InterPro" id="IPR013647">
    <property type="entry name" value="OligopepF_N_dom"/>
</dbReference>